<organism evidence="10 11">
    <name type="scientific">Streptomyces thermolilacinus SPC6</name>
    <dbReference type="NCBI Taxonomy" id="1306406"/>
    <lineage>
        <taxon>Bacteria</taxon>
        <taxon>Bacillati</taxon>
        <taxon>Actinomycetota</taxon>
        <taxon>Actinomycetes</taxon>
        <taxon>Kitasatosporales</taxon>
        <taxon>Streptomycetaceae</taxon>
        <taxon>Streptomyces</taxon>
    </lineage>
</organism>
<keyword evidence="2 7" id="KW-0663">Pyridoxal phosphate</keyword>
<name>A0A1D3DVN8_9ACTN</name>
<dbReference type="Proteomes" id="UP000095329">
    <property type="component" value="Unassembled WGS sequence"/>
</dbReference>
<comment type="catalytic activity">
    <reaction evidence="5">
        <text>L-homocysteine + H2O = 2-oxobutanoate + hydrogen sulfide + NH4(+) + H(+)</text>
        <dbReference type="Rhea" id="RHEA:14501"/>
        <dbReference type="ChEBI" id="CHEBI:15377"/>
        <dbReference type="ChEBI" id="CHEBI:15378"/>
        <dbReference type="ChEBI" id="CHEBI:16763"/>
        <dbReference type="ChEBI" id="CHEBI:28938"/>
        <dbReference type="ChEBI" id="CHEBI:29919"/>
        <dbReference type="ChEBI" id="CHEBI:58199"/>
        <dbReference type="EC" id="4.4.1.2"/>
    </reaction>
    <physiologicalReaction direction="left-to-right" evidence="5">
        <dbReference type="Rhea" id="RHEA:14502"/>
    </physiologicalReaction>
</comment>
<dbReference type="GO" id="GO:0005737">
    <property type="term" value="C:cytoplasm"/>
    <property type="evidence" value="ECO:0007669"/>
    <property type="project" value="TreeGrafter"/>
</dbReference>
<dbReference type="Pfam" id="PF01053">
    <property type="entry name" value="Cys_Met_Meta_PP"/>
    <property type="match status" value="1"/>
</dbReference>
<dbReference type="CDD" id="cd00614">
    <property type="entry name" value="CGS_like"/>
    <property type="match status" value="1"/>
</dbReference>
<dbReference type="GO" id="GO:0047982">
    <property type="term" value="F:homocysteine desulfhydrase activity"/>
    <property type="evidence" value="ECO:0007669"/>
    <property type="project" value="UniProtKB-EC"/>
</dbReference>
<proteinExistence type="inferred from homology"/>
<evidence type="ECO:0000256" key="4">
    <source>
        <dbReference type="ARBA" id="ARBA00047199"/>
    </source>
</evidence>
<dbReference type="PANTHER" id="PTHR11808">
    <property type="entry name" value="TRANS-SULFURATION ENZYME FAMILY MEMBER"/>
    <property type="match status" value="1"/>
</dbReference>
<accession>A0A1D3DVN8</accession>
<dbReference type="GO" id="GO:0009086">
    <property type="term" value="P:methionine biosynthetic process"/>
    <property type="evidence" value="ECO:0007669"/>
    <property type="project" value="UniProtKB-ARBA"/>
</dbReference>
<evidence type="ECO:0000256" key="5">
    <source>
        <dbReference type="ARBA" id="ARBA00048780"/>
    </source>
</evidence>
<dbReference type="EMBL" id="ASHX02000001">
    <property type="protein sequence ID" value="OEJ96397.1"/>
    <property type="molecule type" value="Genomic_DNA"/>
</dbReference>
<comment type="similarity">
    <text evidence="8">Belongs to the trans-sulfuration enzymes family.</text>
</comment>
<reference evidence="10 11" key="1">
    <citation type="journal article" date="2013" name="Genome Announc.">
        <title>Genome Sequence of Streptomyces violaceusniger Strain SPC6, a Halotolerant Streptomycete That Exhibits Rapid Growth and Development.</title>
        <authorList>
            <person name="Chen X."/>
            <person name="Zhang B."/>
            <person name="Zhang W."/>
            <person name="Wu X."/>
            <person name="Zhang M."/>
            <person name="Chen T."/>
            <person name="Liu G."/>
            <person name="Dyson P."/>
        </authorList>
    </citation>
    <scope>NUCLEOTIDE SEQUENCE [LARGE SCALE GENOMIC DNA]</scope>
    <source>
        <strain evidence="10 11">SPC6</strain>
    </source>
</reference>
<dbReference type="AlphaFoldDB" id="A0A1D3DVN8"/>
<dbReference type="eggNOG" id="COG0626">
    <property type="taxonomic scope" value="Bacteria"/>
</dbReference>
<dbReference type="GO" id="GO:0019346">
    <property type="term" value="P:transsulfuration"/>
    <property type="evidence" value="ECO:0007669"/>
    <property type="project" value="InterPro"/>
</dbReference>
<evidence type="ECO:0000256" key="7">
    <source>
        <dbReference type="PIRSR" id="PIRSR001434-2"/>
    </source>
</evidence>
<feature type="compositionally biased region" description="Polar residues" evidence="9">
    <location>
        <begin position="345"/>
        <end position="356"/>
    </location>
</feature>
<evidence type="ECO:0000313" key="10">
    <source>
        <dbReference type="EMBL" id="OEJ96397.1"/>
    </source>
</evidence>
<dbReference type="InterPro" id="IPR015422">
    <property type="entry name" value="PyrdxlP-dep_Trfase_small"/>
</dbReference>
<evidence type="ECO:0000256" key="9">
    <source>
        <dbReference type="SAM" id="MobiDB-lite"/>
    </source>
</evidence>
<dbReference type="InterPro" id="IPR000277">
    <property type="entry name" value="Cys/Met-Metab_PyrdxlP-dep_enz"/>
</dbReference>
<dbReference type="PIRSF" id="PIRSF001434">
    <property type="entry name" value="CGS"/>
    <property type="match status" value="1"/>
</dbReference>
<feature type="modified residue" description="N6-(pyridoxal phosphate)lysine" evidence="7">
    <location>
        <position position="212"/>
    </location>
</feature>
<dbReference type="FunFam" id="3.40.640.10:FF:000046">
    <property type="entry name" value="Cystathionine gamma-lyase"/>
    <property type="match status" value="1"/>
</dbReference>
<dbReference type="Gene3D" id="3.90.1150.10">
    <property type="entry name" value="Aspartate Aminotransferase, domain 1"/>
    <property type="match status" value="1"/>
</dbReference>
<evidence type="ECO:0000256" key="6">
    <source>
        <dbReference type="ARBA" id="ARBA00052699"/>
    </source>
</evidence>
<dbReference type="SUPFAM" id="SSF53383">
    <property type="entry name" value="PLP-dependent transferases"/>
    <property type="match status" value="1"/>
</dbReference>
<dbReference type="NCBIfam" id="NF006003">
    <property type="entry name" value="PRK08133.1"/>
    <property type="match status" value="1"/>
</dbReference>
<feature type="region of interest" description="Disordered" evidence="9">
    <location>
        <begin position="345"/>
        <end position="364"/>
    </location>
</feature>
<comment type="cofactor">
    <cofactor evidence="1 8">
        <name>pyridoxal 5'-phosphate</name>
        <dbReference type="ChEBI" id="CHEBI:597326"/>
    </cofactor>
</comment>
<comment type="caution">
    <text evidence="10">The sequence shown here is derived from an EMBL/GenBank/DDBJ whole genome shotgun (WGS) entry which is preliminary data.</text>
</comment>
<feature type="region of interest" description="Disordered" evidence="9">
    <location>
        <begin position="399"/>
        <end position="425"/>
    </location>
</feature>
<dbReference type="InterPro" id="IPR015421">
    <property type="entry name" value="PyrdxlP-dep_Trfase_major"/>
</dbReference>
<dbReference type="STRING" id="1306406.J116_019980"/>
<evidence type="ECO:0000256" key="3">
    <source>
        <dbReference type="ARBA" id="ARBA00047175"/>
    </source>
</evidence>
<protein>
    <recommendedName>
        <fullName evidence="3">homocysteine desulfhydrase</fullName>
        <ecNumber evidence="3">4.4.1.2</ecNumber>
    </recommendedName>
    <alternativeName>
        <fullName evidence="4">Homocysteine desulfhydrase</fullName>
    </alternativeName>
</protein>
<gene>
    <name evidence="10" type="ORF">J116_019980</name>
</gene>
<dbReference type="FunFam" id="3.90.1150.10:FF:000033">
    <property type="entry name" value="Cystathionine gamma-synthase"/>
    <property type="match status" value="1"/>
</dbReference>
<evidence type="ECO:0000256" key="2">
    <source>
        <dbReference type="ARBA" id="ARBA00022898"/>
    </source>
</evidence>
<dbReference type="GO" id="GO:0030170">
    <property type="term" value="F:pyridoxal phosphate binding"/>
    <property type="evidence" value="ECO:0007669"/>
    <property type="project" value="InterPro"/>
</dbReference>
<dbReference type="InterPro" id="IPR015424">
    <property type="entry name" value="PyrdxlP-dep_Trfase"/>
</dbReference>
<dbReference type="EC" id="4.4.1.2" evidence="3"/>
<sequence length="425" mass="45477">MTVNEPSRPYAPATRAVRTGQYQDLSDLHSEGLALTASYVFADAEDAAEKFAGRRPGNVYVRFSNPTTAAFEERIAALEGAEGAVALGSGMAAYTAVALGLLAAGDHVVLGDGMFGTTPRFFRAYMEKFGVSVSVADVRDLGQWRDAVRDETVMFVLETPTNPMMHVADLRALSALAKERDVLLVVDNTLCTPVLQNPLALGADLVVHSAAKYIDGQGRCGGGVVAGRADLLKAVSEVLRTAGPSPSAFNSWVFLKSLETLPVRMREHSRNATLLAEWLVEHPAVEEVYYTGLAEHPQRELADSQQSGHGGLLGFTVRGGQEDAWAVIDSLSLVSVTTNIGDTKSMITHPASTTHGRMSPSERERAGIAPNLLRLSVGLEDVEDLKYDLDRALRAAGSQATRTAVDQAPREAGSQAVRAMGGRFR</sequence>
<comment type="catalytic activity">
    <reaction evidence="6">
        <text>L-methionine + H2O = methanethiol + 2-oxobutanoate + NH4(+)</text>
        <dbReference type="Rhea" id="RHEA:23800"/>
        <dbReference type="ChEBI" id="CHEBI:15377"/>
        <dbReference type="ChEBI" id="CHEBI:16007"/>
        <dbReference type="ChEBI" id="CHEBI:16763"/>
        <dbReference type="ChEBI" id="CHEBI:28938"/>
        <dbReference type="ChEBI" id="CHEBI:57844"/>
        <dbReference type="EC" id="4.4.1.11"/>
    </reaction>
    <physiologicalReaction direction="left-to-right" evidence="6">
        <dbReference type="Rhea" id="RHEA:23801"/>
    </physiologicalReaction>
</comment>
<dbReference type="Gene3D" id="3.40.640.10">
    <property type="entry name" value="Type I PLP-dependent aspartate aminotransferase-like (Major domain)"/>
    <property type="match status" value="1"/>
</dbReference>
<evidence type="ECO:0000313" key="11">
    <source>
        <dbReference type="Proteomes" id="UP000095329"/>
    </source>
</evidence>
<dbReference type="GO" id="GO:0018826">
    <property type="term" value="F:methionine gamma-lyase activity"/>
    <property type="evidence" value="ECO:0007669"/>
    <property type="project" value="UniProtKB-EC"/>
</dbReference>
<keyword evidence="11" id="KW-1185">Reference proteome</keyword>
<evidence type="ECO:0000256" key="1">
    <source>
        <dbReference type="ARBA" id="ARBA00001933"/>
    </source>
</evidence>
<dbReference type="RefSeq" id="WP_023588844.1">
    <property type="nucleotide sequence ID" value="NZ_ASHX02000001.1"/>
</dbReference>
<dbReference type="PANTHER" id="PTHR11808:SF80">
    <property type="entry name" value="CYSTATHIONINE GAMMA-LYASE"/>
    <property type="match status" value="1"/>
</dbReference>
<evidence type="ECO:0000256" key="8">
    <source>
        <dbReference type="RuleBase" id="RU362118"/>
    </source>
</evidence>